<evidence type="ECO:0000313" key="1">
    <source>
        <dbReference type="EMBL" id="TWD73457.1"/>
    </source>
</evidence>
<dbReference type="InterPro" id="IPR009078">
    <property type="entry name" value="Ferritin-like_SF"/>
</dbReference>
<protein>
    <recommendedName>
        <fullName evidence="3">GTP-binding protein LepA</fullName>
    </recommendedName>
</protein>
<sequence length="297" mass="33091">MSGLDAAERRLADHVARQADEHPPIELGTVDYTMARPGLVADRFGPVLTYMSRVELEVERNVLELNAVLPDPPEIDRHFYADVWLPQETQHGVILDKLQTLIGLPAAEPDLTTVSFKLRLLGALGRIGAVQDVSRMLYYLTGMATERSAVLAYSDLHGGLLRLGERAIAKTVIAPIRRQEPGHFAYYQIAARGLWGQLGSWQKWLVRTLRRKTFAPVGVGNDHQRIHFGTVMRKLGVATGDDSAVARYAEQVARIEYELLWAHRNGLRVPTYVADAFHRALEAAVEQPKLESAENAS</sequence>
<comment type="caution">
    <text evidence="1">The sequence shown here is derived from an EMBL/GenBank/DDBJ whole genome shotgun (WGS) entry which is preliminary data.</text>
</comment>
<dbReference type="EMBL" id="VIVK01000003">
    <property type="protein sequence ID" value="TWD73457.1"/>
    <property type="molecule type" value="Genomic_DNA"/>
</dbReference>
<dbReference type="InterPro" id="IPR012348">
    <property type="entry name" value="RNR-like"/>
</dbReference>
<dbReference type="SUPFAM" id="SSF47240">
    <property type="entry name" value="Ferritin-like"/>
    <property type="match status" value="1"/>
</dbReference>
<accession>A0A561B3N4</accession>
<dbReference type="Proteomes" id="UP000318380">
    <property type="component" value="Unassembled WGS sequence"/>
</dbReference>
<gene>
    <name evidence="1" type="ORF">FB561_7348</name>
</gene>
<evidence type="ECO:0000313" key="2">
    <source>
        <dbReference type="Proteomes" id="UP000318380"/>
    </source>
</evidence>
<reference evidence="1 2" key="1">
    <citation type="submission" date="2019-06" db="EMBL/GenBank/DDBJ databases">
        <title>Sequencing the genomes of 1000 actinobacteria strains.</title>
        <authorList>
            <person name="Klenk H.-P."/>
        </authorList>
    </citation>
    <scope>NUCLEOTIDE SEQUENCE [LARGE SCALE GENOMIC DNA]</scope>
    <source>
        <strain evidence="1 2">DSM 24683</strain>
    </source>
</reference>
<keyword evidence="2" id="KW-1185">Reference proteome</keyword>
<organism evidence="1 2">
    <name type="scientific">Kribbella amoyensis</name>
    <dbReference type="NCBI Taxonomy" id="996641"/>
    <lineage>
        <taxon>Bacteria</taxon>
        <taxon>Bacillati</taxon>
        <taxon>Actinomycetota</taxon>
        <taxon>Actinomycetes</taxon>
        <taxon>Propionibacteriales</taxon>
        <taxon>Kribbellaceae</taxon>
        <taxon>Kribbella</taxon>
    </lineage>
</organism>
<proteinExistence type="predicted"/>
<dbReference type="RefSeq" id="WP_238335329.1">
    <property type="nucleotide sequence ID" value="NZ_VIVK01000003.1"/>
</dbReference>
<evidence type="ECO:0008006" key="3">
    <source>
        <dbReference type="Google" id="ProtNLM"/>
    </source>
</evidence>
<dbReference type="Gene3D" id="1.10.620.20">
    <property type="entry name" value="Ribonucleotide Reductase, subunit A"/>
    <property type="match status" value="1"/>
</dbReference>
<dbReference type="AlphaFoldDB" id="A0A561B3N4"/>
<name>A0A561B3N4_9ACTN</name>
<dbReference type="GO" id="GO:0016491">
    <property type="term" value="F:oxidoreductase activity"/>
    <property type="evidence" value="ECO:0007669"/>
    <property type="project" value="InterPro"/>
</dbReference>